<reference evidence="2 3" key="1">
    <citation type="journal article" date="2020" name="Phytopathology">
        <title>Genome Sequence Resources of Colletotrichum truncatum, C. plurivorum, C. musicola, and C. sojae: Four Species Pathogenic to Soybean (Glycine max).</title>
        <authorList>
            <person name="Rogerio F."/>
            <person name="Boufleur T.R."/>
            <person name="Ciampi-Guillardi M."/>
            <person name="Sukno S.A."/>
            <person name="Thon M.R."/>
            <person name="Massola Junior N.S."/>
            <person name="Baroncelli R."/>
        </authorList>
    </citation>
    <scope>NUCLEOTIDE SEQUENCE [LARGE SCALE GENOMIC DNA]</scope>
    <source>
        <strain evidence="2 3">LFN0009</strain>
    </source>
</reference>
<feature type="compositionally biased region" description="Gly residues" evidence="1">
    <location>
        <begin position="185"/>
        <end position="219"/>
    </location>
</feature>
<evidence type="ECO:0000313" key="2">
    <source>
        <dbReference type="EMBL" id="KAF6805253.1"/>
    </source>
</evidence>
<dbReference type="Proteomes" id="UP000652219">
    <property type="component" value="Unassembled WGS sequence"/>
</dbReference>
<protein>
    <submittedName>
        <fullName evidence="2">Uncharacterized protein</fullName>
    </submittedName>
</protein>
<feature type="region of interest" description="Disordered" evidence="1">
    <location>
        <begin position="70"/>
        <end position="98"/>
    </location>
</feature>
<accession>A0A8H6J2Z3</accession>
<comment type="caution">
    <text evidence="2">The sequence shown here is derived from an EMBL/GenBank/DDBJ whole genome shotgun (WGS) entry which is preliminary data.</text>
</comment>
<keyword evidence="3" id="KW-1185">Reference proteome</keyword>
<gene>
    <name evidence="2" type="ORF">CSOJ01_09629</name>
</gene>
<organism evidence="2 3">
    <name type="scientific">Colletotrichum sojae</name>
    <dbReference type="NCBI Taxonomy" id="2175907"/>
    <lineage>
        <taxon>Eukaryota</taxon>
        <taxon>Fungi</taxon>
        <taxon>Dikarya</taxon>
        <taxon>Ascomycota</taxon>
        <taxon>Pezizomycotina</taxon>
        <taxon>Sordariomycetes</taxon>
        <taxon>Hypocreomycetidae</taxon>
        <taxon>Glomerellales</taxon>
        <taxon>Glomerellaceae</taxon>
        <taxon>Colletotrichum</taxon>
        <taxon>Colletotrichum orchidearum species complex</taxon>
    </lineage>
</organism>
<evidence type="ECO:0000313" key="3">
    <source>
        <dbReference type="Proteomes" id="UP000652219"/>
    </source>
</evidence>
<dbReference type="EMBL" id="WIGN01000187">
    <property type="protein sequence ID" value="KAF6805253.1"/>
    <property type="molecule type" value="Genomic_DNA"/>
</dbReference>
<feature type="compositionally biased region" description="Pro residues" evidence="1">
    <location>
        <begin position="75"/>
        <end position="86"/>
    </location>
</feature>
<proteinExistence type="predicted"/>
<dbReference type="AlphaFoldDB" id="A0A8H6J2Z3"/>
<feature type="region of interest" description="Disordered" evidence="1">
    <location>
        <begin position="185"/>
        <end position="223"/>
    </location>
</feature>
<sequence>MVNRYVFAVAGLAAQLNALPLNINLGAYSPALVVGDGEISFGGRNDVSQLMSVLEGAAVNAAQGAANAPAAAPAAPAPQPQQPAQPPAAAARPEGGAIPVTATSDNGQINEAQAIAALQGMGKEIAPRVQLTKARAPAQKRDLAGFDRALKFAEVALSKGPKIQMGNGEGGAGVGMVIDPNSGRAAGGGAEGGAGAGAGGGAGGGAAGGAGGGAGGGAEGAARPQGSIIAQQKVKARADETQQPRRRAKVTTMYVRSGVPEGVAMTPEKLVARDVSVPPVARQVMPVAANGIIKRAEEDLAKRGSGGAIDTVNLNVSGEGVTMTFVETEADDAEDEQ</sequence>
<evidence type="ECO:0000256" key="1">
    <source>
        <dbReference type="SAM" id="MobiDB-lite"/>
    </source>
</evidence>
<name>A0A8H6J2Z3_9PEZI</name>